<proteinExistence type="predicted"/>
<reference evidence="2" key="1">
    <citation type="journal article" date="2019" name="Int. J. Syst. Evol. Microbiol.">
        <title>The Global Catalogue of Microorganisms (GCM) 10K type strain sequencing project: providing services to taxonomists for standard genome sequencing and annotation.</title>
        <authorList>
            <consortium name="The Broad Institute Genomics Platform"/>
            <consortium name="The Broad Institute Genome Sequencing Center for Infectious Disease"/>
            <person name="Wu L."/>
            <person name="Ma J."/>
        </authorList>
    </citation>
    <scope>NUCLEOTIDE SEQUENCE [LARGE SCALE GENOMIC DNA]</scope>
    <source>
        <strain evidence="2">CGMCC 1.12770</strain>
    </source>
</reference>
<organism evidence="1 2">
    <name type="scientific">Paenibacillus silvae</name>
    <dbReference type="NCBI Taxonomy" id="1325358"/>
    <lineage>
        <taxon>Bacteria</taxon>
        <taxon>Bacillati</taxon>
        <taxon>Bacillota</taxon>
        <taxon>Bacilli</taxon>
        <taxon>Bacillales</taxon>
        <taxon>Paenibacillaceae</taxon>
        <taxon>Paenibacillus</taxon>
    </lineage>
</organism>
<protein>
    <submittedName>
        <fullName evidence="1">Uncharacterized protein</fullName>
    </submittedName>
</protein>
<gene>
    <name evidence="1" type="ORF">GCM10008014_39700</name>
</gene>
<dbReference type="Proteomes" id="UP000652153">
    <property type="component" value="Unassembled WGS sequence"/>
</dbReference>
<accession>A0ABQ1ZHZ1</accession>
<comment type="caution">
    <text evidence="1">The sequence shown here is derived from an EMBL/GenBank/DDBJ whole genome shotgun (WGS) entry which is preliminary data.</text>
</comment>
<name>A0ABQ1ZHZ1_9BACL</name>
<keyword evidence="2" id="KW-1185">Reference proteome</keyword>
<sequence>MLNHCNNEGHLDFNNNTVGEHSGRLLTLEDKNAKSKAGSTEYWSALVICVGALKVQHVLENVL</sequence>
<evidence type="ECO:0000313" key="2">
    <source>
        <dbReference type="Proteomes" id="UP000652153"/>
    </source>
</evidence>
<evidence type="ECO:0000313" key="1">
    <source>
        <dbReference type="EMBL" id="GGH62854.1"/>
    </source>
</evidence>
<dbReference type="EMBL" id="BMFU01000006">
    <property type="protein sequence ID" value="GGH62854.1"/>
    <property type="molecule type" value="Genomic_DNA"/>
</dbReference>